<reference evidence="1" key="1">
    <citation type="submission" date="2022-06" db="EMBL/GenBank/DDBJ databases">
        <title>The First Complete Genome of the Simian Malaria Parasite Plasmodium brasilianum.</title>
        <authorList>
            <person name="Bajic M."/>
            <person name="Ravishankar S."/>
        </authorList>
    </citation>
    <scope>NUCLEOTIDE SEQUENCE</scope>
    <source>
        <strain evidence="1">Bolivian I</strain>
    </source>
</reference>
<accession>A0ACB9YDU1</accession>
<keyword evidence="2" id="KW-1185">Reference proteome</keyword>
<dbReference type="Proteomes" id="UP001056978">
    <property type="component" value="Chromosome 6"/>
</dbReference>
<name>A0ACB9YDU1_PLABR</name>
<gene>
    <name evidence="1" type="ORF">MKS88_001716</name>
</gene>
<protein>
    <submittedName>
        <fullName evidence="1">Chromatin assembly factor 1 subunit A</fullName>
    </submittedName>
</protein>
<sequence length="172" mass="20034">MPHVYLPQILWHSKDNKRSDRIYSIDIQPYPNYYSVKKLNKRYELFKKFLKDKQNKYEINCSEKDEASKINEITLSSNNTSSPLKKDKDTHYMSRNNSINHNNENYTSASAKGDISSIDGVNVNNLMKEDNDYETNSVNKIIHNNSRKGDSPIPTTLQNEDEKKKKKQSSLI</sequence>
<proteinExistence type="predicted"/>
<evidence type="ECO:0000313" key="1">
    <source>
        <dbReference type="EMBL" id="KAI4839814.1"/>
    </source>
</evidence>
<comment type="caution">
    <text evidence="1">The sequence shown here is derived from an EMBL/GenBank/DDBJ whole genome shotgun (WGS) entry which is preliminary data.</text>
</comment>
<evidence type="ECO:0000313" key="2">
    <source>
        <dbReference type="Proteomes" id="UP001056978"/>
    </source>
</evidence>
<organism evidence="1 2">
    <name type="scientific">Plasmodium brasilianum</name>
    <dbReference type="NCBI Taxonomy" id="5824"/>
    <lineage>
        <taxon>Eukaryota</taxon>
        <taxon>Sar</taxon>
        <taxon>Alveolata</taxon>
        <taxon>Apicomplexa</taxon>
        <taxon>Aconoidasida</taxon>
        <taxon>Haemosporida</taxon>
        <taxon>Plasmodiidae</taxon>
        <taxon>Plasmodium</taxon>
        <taxon>Plasmodium (Plasmodium)</taxon>
    </lineage>
</organism>
<dbReference type="EMBL" id="CM043774">
    <property type="protein sequence ID" value="KAI4839814.1"/>
    <property type="molecule type" value="Genomic_DNA"/>
</dbReference>